<evidence type="ECO:0000256" key="3">
    <source>
        <dbReference type="ARBA" id="ARBA00022737"/>
    </source>
</evidence>
<proteinExistence type="predicted"/>
<evidence type="ECO:0000313" key="6">
    <source>
        <dbReference type="EMBL" id="WOH06934.1"/>
    </source>
</evidence>
<dbReference type="KEGG" id="dcr:108224841"/>
<evidence type="ECO:0000256" key="2">
    <source>
        <dbReference type="ARBA" id="ARBA00022574"/>
    </source>
</evidence>
<dbReference type="Gene3D" id="2.130.10.10">
    <property type="entry name" value="YVTN repeat-like/Quinoprotein amine dehydrogenase"/>
    <property type="match status" value="1"/>
</dbReference>
<dbReference type="AlphaFoldDB" id="A0A164X107"/>
<protein>
    <recommendedName>
        <fullName evidence="8">Histone-binding protein RBBP4 N-terminal domain-containing protein</fullName>
    </recommendedName>
</protein>
<gene>
    <name evidence="5" type="ORF">DCAR_020091</name>
    <name evidence="6" type="ORF">DCAR_0626363</name>
</gene>
<dbReference type="OMA" id="PCESEVW"/>
<evidence type="ECO:0000256" key="1">
    <source>
        <dbReference type="ARBA" id="ARBA00004123"/>
    </source>
</evidence>
<evidence type="ECO:0008006" key="8">
    <source>
        <dbReference type="Google" id="ProtNLM"/>
    </source>
</evidence>
<dbReference type="InterPro" id="IPR036322">
    <property type="entry name" value="WD40_repeat_dom_sf"/>
</dbReference>
<dbReference type="Proteomes" id="UP000077755">
    <property type="component" value="Chromosome 6"/>
</dbReference>
<dbReference type="STRING" id="79200.A0A164X107"/>
<keyword evidence="3" id="KW-0677">Repeat</keyword>
<reference evidence="6" key="2">
    <citation type="submission" date="2022-03" db="EMBL/GenBank/DDBJ databases">
        <title>Draft title - Genomic analysis of global carrot germplasm unveils the trajectory of domestication and the origin of high carotenoid orange carrot.</title>
        <authorList>
            <person name="Iorizzo M."/>
            <person name="Ellison S."/>
            <person name="Senalik D."/>
            <person name="Macko-Podgorni A."/>
            <person name="Grzebelus D."/>
            <person name="Bostan H."/>
            <person name="Rolling W."/>
            <person name="Curaba J."/>
            <person name="Simon P."/>
        </authorList>
    </citation>
    <scope>NUCLEOTIDE SEQUENCE</scope>
    <source>
        <tissue evidence="6">Leaf</tissue>
    </source>
</reference>
<sequence length="354" mass="38271">MAANNPETLQIHRIPQSTYIDAVRWLPPLSVFERFILLAVSDSNSDASLLEIRALNRSNPSILTPLSSLQLASRTSSLKVCQTPHKPLIAASSFSGSVRFLFVDNVEVGFDGSEHIVPEKSLHVGPISCIDLGGNELECVSVGEDGRVGLVSVGEGELSVRKVFDSAGLVSYSAVKWASPTEFVTGGLGFSVQWWDLRKPGAAVSQFKGNWDQGASSGIVHSIDIHPSRKHTCLAGGSSGTVFTWDIRWPQQPIVLSGAGQDAASARSLSASEVWEVQYDTFTRSSNHRISSTRVLPVMMCSEDGILAVTEEGEEPIELLVEPCAINCFDIDRQNPSDVICSMEWESVAILSRA</sequence>
<evidence type="ECO:0000313" key="7">
    <source>
        <dbReference type="Proteomes" id="UP000077755"/>
    </source>
</evidence>
<dbReference type="PANTHER" id="PTHR22652">
    <property type="entry name" value="NUCLEOPORIN NUP43"/>
    <property type="match status" value="1"/>
</dbReference>
<dbReference type="InterPro" id="IPR015943">
    <property type="entry name" value="WD40/YVTN_repeat-like_dom_sf"/>
</dbReference>
<accession>A0A164X107</accession>
<keyword evidence="2" id="KW-0853">WD repeat</keyword>
<reference evidence="5" key="1">
    <citation type="journal article" date="2016" name="Nat. Genet.">
        <title>A high-quality carrot genome assembly provides new insights into carotenoid accumulation and asterid genome evolution.</title>
        <authorList>
            <person name="Iorizzo M."/>
            <person name="Ellison S."/>
            <person name="Senalik D."/>
            <person name="Zeng P."/>
            <person name="Satapoomin P."/>
            <person name="Huang J."/>
            <person name="Bowman M."/>
            <person name="Iovene M."/>
            <person name="Sanseverino W."/>
            <person name="Cavagnaro P."/>
            <person name="Yildiz M."/>
            <person name="Macko-Podgorni A."/>
            <person name="Moranska E."/>
            <person name="Grzebelus E."/>
            <person name="Grzebelus D."/>
            <person name="Ashrafi H."/>
            <person name="Zheng Z."/>
            <person name="Cheng S."/>
            <person name="Spooner D."/>
            <person name="Van Deynze A."/>
            <person name="Simon P."/>
        </authorList>
    </citation>
    <scope>NUCLEOTIDE SEQUENCE [LARGE SCALE GENOMIC DNA]</scope>
    <source>
        <tissue evidence="5">Leaf</tissue>
    </source>
</reference>
<dbReference type="OrthoDB" id="9890280at2759"/>
<dbReference type="SUPFAM" id="SSF50978">
    <property type="entry name" value="WD40 repeat-like"/>
    <property type="match status" value="1"/>
</dbReference>
<name>A0A164X107_DAUCS</name>
<dbReference type="EMBL" id="CP093348">
    <property type="protein sequence ID" value="WOH06934.1"/>
    <property type="molecule type" value="Genomic_DNA"/>
</dbReference>
<evidence type="ECO:0000313" key="5">
    <source>
        <dbReference type="EMBL" id="KZM92544.1"/>
    </source>
</evidence>
<comment type="subcellular location">
    <subcellularLocation>
        <location evidence="1">Nucleus</location>
    </subcellularLocation>
</comment>
<evidence type="ECO:0000256" key="4">
    <source>
        <dbReference type="ARBA" id="ARBA00023242"/>
    </source>
</evidence>
<dbReference type="FunFam" id="2.130.10.10:FF:000683">
    <property type="entry name" value="WD-40 repeat protein family"/>
    <property type="match status" value="1"/>
</dbReference>
<dbReference type="Gramene" id="KZM92544">
    <property type="protein sequence ID" value="KZM92544"/>
    <property type="gene ID" value="DCAR_020091"/>
</dbReference>
<dbReference type="EMBL" id="LNRQ01000006">
    <property type="protein sequence ID" value="KZM92544.1"/>
    <property type="molecule type" value="Genomic_DNA"/>
</dbReference>
<keyword evidence="7" id="KW-1185">Reference proteome</keyword>
<keyword evidence="4" id="KW-0539">Nucleus</keyword>
<dbReference type="PANTHER" id="PTHR22652:SF0">
    <property type="entry name" value="NUCLEOPORIN NUP43"/>
    <property type="match status" value="1"/>
</dbReference>
<organism evidence="5">
    <name type="scientific">Daucus carota subsp. sativus</name>
    <name type="common">Carrot</name>
    <dbReference type="NCBI Taxonomy" id="79200"/>
    <lineage>
        <taxon>Eukaryota</taxon>
        <taxon>Viridiplantae</taxon>
        <taxon>Streptophyta</taxon>
        <taxon>Embryophyta</taxon>
        <taxon>Tracheophyta</taxon>
        <taxon>Spermatophyta</taxon>
        <taxon>Magnoliopsida</taxon>
        <taxon>eudicotyledons</taxon>
        <taxon>Gunneridae</taxon>
        <taxon>Pentapetalae</taxon>
        <taxon>asterids</taxon>
        <taxon>campanulids</taxon>
        <taxon>Apiales</taxon>
        <taxon>Apiaceae</taxon>
        <taxon>Apioideae</taxon>
        <taxon>Scandiceae</taxon>
        <taxon>Daucinae</taxon>
        <taxon>Daucus</taxon>
        <taxon>Daucus sect. Daucus</taxon>
    </lineage>
</organism>
<dbReference type="GO" id="GO:0031080">
    <property type="term" value="C:nuclear pore outer ring"/>
    <property type="evidence" value="ECO:0007669"/>
    <property type="project" value="TreeGrafter"/>
</dbReference>